<name>A0A421DCW3_9EURO</name>
<accession>A0A421DCW3</accession>
<protein>
    <submittedName>
        <fullName evidence="2">Uncharacterized protein</fullName>
    </submittedName>
</protein>
<dbReference type="Proteomes" id="UP000215289">
    <property type="component" value="Unassembled WGS sequence"/>
</dbReference>
<keyword evidence="3" id="KW-1185">Reference proteome</keyword>
<organism evidence="2 3">
    <name type="scientific">Aspergillus turcosus</name>
    <dbReference type="NCBI Taxonomy" id="1245748"/>
    <lineage>
        <taxon>Eukaryota</taxon>
        <taxon>Fungi</taxon>
        <taxon>Dikarya</taxon>
        <taxon>Ascomycota</taxon>
        <taxon>Pezizomycotina</taxon>
        <taxon>Eurotiomycetes</taxon>
        <taxon>Eurotiomycetidae</taxon>
        <taxon>Eurotiales</taxon>
        <taxon>Aspergillaceae</taxon>
        <taxon>Aspergillus</taxon>
        <taxon>Aspergillus subgen. Fumigati</taxon>
    </lineage>
</organism>
<proteinExistence type="predicted"/>
<evidence type="ECO:0000256" key="1">
    <source>
        <dbReference type="SAM" id="MobiDB-lite"/>
    </source>
</evidence>
<sequence>MYASSTPASLLPQHRLLPLTLLPSLATTLVPSPLVYHAIGERSNAIADIPFVLHASKAIMPVPMCLPLSDHWPQNPAGLQRLADNLAQAQALRDEASEPGPALLESHPTTRSSPLPNDAATPQPQSQEDVLILENGVPCFISGKHWAWMAEEVRRTMNPVLL</sequence>
<dbReference type="OrthoDB" id="424974at2759"/>
<comment type="caution">
    <text evidence="2">The sequence shown here is derived from an EMBL/GenBank/DDBJ whole genome shotgun (WGS) entry which is preliminary data.</text>
</comment>
<reference evidence="2 3" key="1">
    <citation type="submission" date="2018-08" db="EMBL/GenBank/DDBJ databases">
        <title>Draft genome sequences of two Aspergillus turcosus clinical strains isolated from bronchoalveolar lavage fluid: one azole-susceptible and the other azole-resistant.</title>
        <authorList>
            <person name="Parent-Michaud M."/>
            <person name="Dufresne P.J."/>
            <person name="Fournier E."/>
            <person name="Martineau C."/>
            <person name="Moreira S."/>
            <person name="Perkins V."/>
            <person name="De Repentigny L."/>
            <person name="Dufresne S.F."/>
        </authorList>
    </citation>
    <scope>NUCLEOTIDE SEQUENCE [LARGE SCALE GENOMIC DNA]</scope>
    <source>
        <strain evidence="2">HMR AF 1038</strain>
    </source>
</reference>
<dbReference type="EMBL" id="NIDN02000022">
    <property type="protein sequence ID" value="RLL99944.1"/>
    <property type="molecule type" value="Genomic_DNA"/>
</dbReference>
<evidence type="ECO:0000313" key="3">
    <source>
        <dbReference type="Proteomes" id="UP000215289"/>
    </source>
</evidence>
<feature type="region of interest" description="Disordered" evidence="1">
    <location>
        <begin position="92"/>
        <end position="126"/>
    </location>
</feature>
<dbReference type="STRING" id="1245748.A0A421DCW3"/>
<feature type="compositionally biased region" description="Polar residues" evidence="1">
    <location>
        <begin position="107"/>
        <end position="126"/>
    </location>
</feature>
<evidence type="ECO:0000313" key="2">
    <source>
        <dbReference type="EMBL" id="RLL99944.1"/>
    </source>
</evidence>
<dbReference type="AlphaFoldDB" id="A0A421DCW3"/>
<gene>
    <name evidence="2" type="ORF">CFD26_104647</name>
</gene>